<feature type="compositionally biased region" description="Acidic residues" evidence="1">
    <location>
        <begin position="494"/>
        <end position="517"/>
    </location>
</feature>
<feature type="region of interest" description="Disordered" evidence="1">
    <location>
        <begin position="32"/>
        <end position="66"/>
    </location>
</feature>
<sequence>MPTMSDAQKHKLLMEQEIARLSGAISRHVAKPHPVSYHPYSGRSIRGRGSFRGKGSTHGLDLRGKNKLVQPAVKPNEVNPTSLTHATPPALAFANGVNIPDDGDERQKVELEAGEVVQEMLDKANDPGERNWVTKTSKKGNMSLMTVEKSQELKSKPRQLKHRHPRIPPQIQIFTSTPPSSSSADQRRVVIDGVIFQFDEGGQKLVRIGELDSQSSQSSSSRKRPNTPTRRSVRYDGQKYRRTSKGNLVSTSRRAELAKKPCRYYTKTGGWGISGGAKTDAYWFSGVAVLSRLSHNTPSCLHFQATSSCKNLNCLYPHVKVSPDAPVCEAFANDGWCDKVEGTCGDLHIWECEEWRKTGKCSKNGKCGLRHVFRSTGRGNTSTKQLVDSTETRSKDSTINLEKRPIPALSQFENSLQSSISIESMGNDRVPSMEDENRVNVNVEAFENQVDFIGLELGIPSSPVNSDEVGSGGDVESESGSGSGFGFGSGSYESSDESGSNDESEEEEEEPNVEVTH</sequence>
<evidence type="ECO:0008006" key="4">
    <source>
        <dbReference type="Google" id="ProtNLM"/>
    </source>
</evidence>
<gene>
    <name evidence="2" type="ORF">M231_01192</name>
</gene>
<name>A0A4Q1BTS3_TREME</name>
<protein>
    <recommendedName>
        <fullName evidence="4">C3H1-type domain-containing protein</fullName>
    </recommendedName>
</protein>
<dbReference type="EMBL" id="SDIL01000008">
    <property type="protein sequence ID" value="RXK41484.1"/>
    <property type="molecule type" value="Genomic_DNA"/>
</dbReference>
<keyword evidence="3" id="KW-1185">Reference proteome</keyword>
<dbReference type="OrthoDB" id="410307at2759"/>
<dbReference type="STRING" id="5217.A0A4Q1BTS3"/>
<evidence type="ECO:0000256" key="1">
    <source>
        <dbReference type="SAM" id="MobiDB-lite"/>
    </source>
</evidence>
<feature type="region of interest" description="Disordered" evidence="1">
    <location>
        <begin position="209"/>
        <end position="248"/>
    </location>
</feature>
<dbReference type="PANTHER" id="PTHR46156:SF1">
    <property type="entry name" value="ZINC FINGER CCCH DOMAIN-CONTAINING PROTEIN 3"/>
    <property type="match status" value="1"/>
</dbReference>
<feature type="region of interest" description="Disordered" evidence="1">
    <location>
        <begin position="458"/>
        <end position="517"/>
    </location>
</feature>
<reference evidence="2 3" key="1">
    <citation type="submission" date="2016-06" db="EMBL/GenBank/DDBJ databases">
        <title>Evolution of pathogenesis and genome organization in the Tremellales.</title>
        <authorList>
            <person name="Cuomo C."/>
            <person name="Litvintseva A."/>
            <person name="Heitman J."/>
            <person name="Chen Y."/>
            <person name="Sun S."/>
            <person name="Springer D."/>
            <person name="Dromer F."/>
            <person name="Young S."/>
            <person name="Zeng Q."/>
            <person name="Chapman S."/>
            <person name="Gujja S."/>
            <person name="Saif S."/>
            <person name="Birren B."/>
        </authorList>
    </citation>
    <scope>NUCLEOTIDE SEQUENCE [LARGE SCALE GENOMIC DNA]</scope>
    <source>
        <strain evidence="2 3">ATCC 28783</strain>
    </source>
</reference>
<dbReference type="PANTHER" id="PTHR46156">
    <property type="entry name" value="CCCH ZINGC FINGER"/>
    <property type="match status" value="1"/>
</dbReference>
<dbReference type="AlphaFoldDB" id="A0A4Q1BTS3"/>
<proteinExistence type="predicted"/>
<dbReference type="InParanoid" id="A0A4Q1BTS3"/>
<evidence type="ECO:0000313" key="3">
    <source>
        <dbReference type="Proteomes" id="UP000289152"/>
    </source>
</evidence>
<dbReference type="VEuPathDB" id="FungiDB:TREMEDRAFT_58043"/>
<organism evidence="2 3">
    <name type="scientific">Tremella mesenterica</name>
    <name type="common">Jelly fungus</name>
    <dbReference type="NCBI Taxonomy" id="5217"/>
    <lineage>
        <taxon>Eukaryota</taxon>
        <taxon>Fungi</taxon>
        <taxon>Dikarya</taxon>
        <taxon>Basidiomycota</taxon>
        <taxon>Agaricomycotina</taxon>
        <taxon>Tremellomycetes</taxon>
        <taxon>Tremellales</taxon>
        <taxon>Tremellaceae</taxon>
        <taxon>Tremella</taxon>
    </lineage>
</organism>
<evidence type="ECO:0000313" key="2">
    <source>
        <dbReference type="EMBL" id="RXK41484.1"/>
    </source>
</evidence>
<accession>A0A4Q1BTS3</accession>
<comment type="caution">
    <text evidence="2">The sequence shown here is derived from an EMBL/GenBank/DDBJ whole genome shotgun (WGS) entry which is preliminary data.</text>
</comment>
<dbReference type="GO" id="GO:0005634">
    <property type="term" value="C:nucleus"/>
    <property type="evidence" value="ECO:0007669"/>
    <property type="project" value="TreeGrafter"/>
</dbReference>
<dbReference type="Proteomes" id="UP000289152">
    <property type="component" value="Unassembled WGS sequence"/>
</dbReference>